<evidence type="ECO:0000313" key="7">
    <source>
        <dbReference type="EMBL" id="MDT1975452.1"/>
    </source>
</evidence>
<evidence type="ECO:0000259" key="6">
    <source>
        <dbReference type="Pfam" id="PF13354"/>
    </source>
</evidence>
<comment type="similarity">
    <text evidence="1 5">Belongs to the class-A beta-lactamase family.</text>
</comment>
<evidence type="ECO:0000256" key="2">
    <source>
        <dbReference type="ARBA" id="ARBA00012865"/>
    </source>
</evidence>
<dbReference type="Pfam" id="PF13354">
    <property type="entry name" value="Beta-lactamase2"/>
    <property type="match status" value="1"/>
</dbReference>
<keyword evidence="4 5" id="KW-0046">Antibiotic resistance</keyword>
<dbReference type="Proteomes" id="UP001249945">
    <property type="component" value="Unassembled WGS sequence"/>
</dbReference>
<dbReference type="GO" id="GO:0046677">
    <property type="term" value="P:response to antibiotic"/>
    <property type="evidence" value="ECO:0007669"/>
    <property type="project" value="UniProtKB-UniRule"/>
</dbReference>
<evidence type="ECO:0000256" key="3">
    <source>
        <dbReference type="ARBA" id="ARBA00022801"/>
    </source>
</evidence>
<dbReference type="AlphaFoldDB" id="A0AAW8REI8"/>
<proteinExistence type="inferred from homology"/>
<dbReference type="PANTHER" id="PTHR35333">
    <property type="entry name" value="BETA-LACTAMASE"/>
    <property type="match status" value="1"/>
</dbReference>
<organism evidence="7 8">
    <name type="scientific">Carnobacterium divergens</name>
    <name type="common">Lactobacillus divergens</name>
    <dbReference type="NCBI Taxonomy" id="2748"/>
    <lineage>
        <taxon>Bacteria</taxon>
        <taxon>Bacillati</taxon>
        <taxon>Bacillota</taxon>
        <taxon>Bacilli</taxon>
        <taxon>Lactobacillales</taxon>
        <taxon>Carnobacteriaceae</taxon>
        <taxon>Carnobacterium</taxon>
    </lineage>
</organism>
<evidence type="ECO:0000256" key="1">
    <source>
        <dbReference type="ARBA" id="ARBA00009009"/>
    </source>
</evidence>
<dbReference type="EC" id="3.5.2.6" evidence="2 5"/>
<comment type="catalytic activity">
    <reaction evidence="5">
        <text>a beta-lactam + H2O = a substituted beta-amino acid</text>
        <dbReference type="Rhea" id="RHEA:20401"/>
        <dbReference type="ChEBI" id="CHEBI:15377"/>
        <dbReference type="ChEBI" id="CHEBI:35627"/>
        <dbReference type="ChEBI" id="CHEBI:140347"/>
        <dbReference type="EC" id="3.5.2.6"/>
    </reaction>
</comment>
<dbReference type="PRINTS" id="PR00118">
    <property type="entry name" value="BLACTAMASEA"/>
</dbReference>
<name>A0AAW8REI8_CARDV</name>
<dbReference type="InterPro" id="IPR000871">
    <property type="entry name" value="Beta-lactam_class-A"/>
</dbReference>
<dbReference type="NCBIfam" id="NF033103">
    <property type="entry name" value="bla_class_A"/>
    <property type="match status" value="1"/>
</dbReference>
<reference evidence="7" key="1">
    <citation type="submission" date="2022-04" db="EMBL/GenBank/DDBJ databases">
        <title>Draft genome sequences of lactic acid bacteria (LAB) strains involved in meat spoilage.</title>
        <authorList>
            <person name="Palevich N."/>
        </authorList>
    </citation>
    <scope>NUCLEOTIDE SEQUENCE</scope>
    <source>
        <strain evidence="7">9-14</strain>
    </source>
</reference>
<dbReference type="SUPFAM" id="SSF56601">
    <property type="entry name" value="beta-lactamase/transpeptidase-like"/>
    <property type="match status" value="1"/>
</dbReference>
<feature type="domain" description="Beta-lactamase class A catalytic" evidence="6">
    <location>
        <begin position="62"/>
        <end position="276"/>
    </location>
</feature>
<evidence type="ECO:0000313" key="8">
    <source>
        <dbReference type="Proteomes" id="UP001249945"/>
    </source>
</evidence>
<evidence type="ECO:0000256" key="4">
    <source>
        <dbReference type="ARBA" id="ARBA00023251"/>
    </source>
</evidence>
<gene>
    <name evidence="7" type="primary">bla</name>
    <name evidence="7" type="ORF">MX635_13675</name>
</gene>
<dbReference type="RefSeq" id="WP_311781062.1">
    <property type="nucleotide sequence ID" value="NZ_JALRMR010000026.1"/>
</dbReference>
<dbReference type="InterPro" id="IPR012338">
    <property type="entry name" value="Beta-lactam/transpept-like"/>
</dbReference>
<accession>A0AAW8REI8</accession>
<evidence type="ECO:0000256" key="5">
    <source>
        <dbReference type="RuleBase" id="RU361140"/>
    </source>
</evidence>
<dbReference type="PANTHER" id="PTHR35333:SF3">
    <property type="entry name" value="BETA-LACTAMASE-TYPE TRANSPEPTIDASE FOLD CONTAINING PROTEIN"/>
    <property type="match status" value="1"/>
</dbReference>
<sequence length="304" mass="33565">MKNRKYVSLLVITLGVALVVGAGAILKPSKDVAKTKIDTKLQKKDASLNFEKLEKKYDATLGVYGLDTETNKVVAYNEDQRFAFASTYKALAGGLVLNESSWDELNQTIMIKKEDLVTYSPITEKYVDIGMPLKELISAAIQYSDNTAGNFLFKQLGGPKGFQTKLAELGDYTTDSSRFETELNEATPGDIRDTSTPKEIALDLKKLAIDHKLPTDKLEFYKKQLIENTTGSKLIRAGVPSDVIVGDKSGAGSYGTRNDIAVLYPPNRKPIVLVIFSNKEQQESDYNDELIAETAKIVSDDFNL</sequence>
<dbReference type="Gene3D" id="3.40.710.10">
    <property type="entry name" value="DD-peptidase/beta-lactamase superfamily"/>
    <property type="match status" value="1"/>
</dbReference>
<protein>
    <recommendedName>
        <fullName evidence="2 5">Beta-lactamase</fullName>
        <ecNumber evidence="2 5">3.5.2.6</ecNumber>
    </recommendedName>
</protein>
<dbReference type="EMBL" id="JALRMR010000026">
    <property type="protein sequence ID" value="MDT1975452.1"/>
    <property type="molecule type" value="Genomic_DNA"/>
</dbReference>
<dbReference type="InterPro" id="IPR045155">
    <property type="entry name" value="Beta-lactam_cat"/>
</dbReference>
<dbReference type="GO" id="GO:0030655">
    <property type="term" value="P:beta-lactam antibiotic catabolic process"/>
    <property type="evidence" value="ECO:0007669"/>
    <property type="project" value="InterPro"/>
</dbReference>
<comment type="caution">
    <text evidence="7">The sequence shown here is derived from an EMBL/GenBank/DDBJ whole genome shotgun (WGS) entry which is preliminary data.</text>
</comment>
<dbReference type="GO" id="GO:0008800">
    <property type="term" value="F:beta-lactamase activity"/>
    <property type="evidence" value="ECO:0007669"/>
    <property type="project" value="UniProtKB-UniRule"/>
</dbReference>
<dbReference type="InterPro" id="IPR023650">
    <property type="entry name" value="Beta-lactam_class-A_AS"/>
</dbReference>
<dbReference type="PROSITE" id="PS00146">
    <property type="entry name" value="BETA_LACTAMASE_A"/>
    <property type="match status" value="1"/>
</dbReference>
<keyword evidence="3 5" id="KW-0378">Hydrolase</keyword>